<keyword evidence="1" id="KW-1133">Transmembrane helix</keyword>
<evidence type="ECO:0000313" key="2">
    <source>
        <dbReference type="EMBL" id="MBB4796628.1"/>
    </source>
</evidence>
<comment type="caution">
    <text evidence="2">The sequence shown here is derived from an EMBL/GenBank/DDBJ whole genome shotgun (WGS) entry which is preliminary data.</text>
</comment>
<protein>
    <submittedName>
        <fullName evidence="2">Uncharacterized protein</fullName>
    </submittedName>
</protein>
<sequence>MSQHNITGSEAFTKGPFVIIRAVKSGGFRRRRSRSIATYVVVAVLALSAGAAVAAFALGPLLVQANPAAGAQADATSAPAGPTPPVA</sequence>
<keyword evidence="3" id="KW-1185">Reference proteome</keyword>
<dbReference type="RefSeq" id="WP_184266355.1">
    <property type="nucleotide sequence ID" value="NZ_JACHKY010000001.1"/>
</dbReference>
<keyword evidence="1" id="KW-0472">Membrane</keyword>
<accession>A0A7W7ILN0</accession>
<keyword evidence="1" id="KW-0812">Transmembrane</keyword>
<dbReference type="Proteomes" id="UP000539957">
    <property type="component" value="Unassembled WGS sequence"/>
</dbReference>
<evidence type="ECO:0000256" key="1">
    <source>
        <dbReference type="SAM" id="Phobius"/>
    </source>
</evidence>
<organism evidence="2 3">
    <name type="scientific">Brevundimonas bullata</name>
    <dbReference type="NCBI Taxonomy" id="13160"/>
    <lineage>
        <taxon>Bacteria</taxon>
        <taxon>Pseudomonadati</taxon>
        <taxon>Pseudomonadota</taxon>
        <taxon>Alphaproteobacteria</taxon>
        <taxon>Caulobacterales</taxon>
        <taxon>Caulobacteraceae</taxon>
        <taxon>Brevundimonas</taxon>
    </lineage>
</organism>
<name>A0A7W7ILN0_9CAUL</name>
<reference evidence="2 3" key="1">
    <citation type="submission" date="2020-08" db="EMBL/GenBank/DDBJ databases">
        <title>Functional genomics of gut bacteria from endangered species of beetles.</title>
        <authorList>
            <person name="Carlos-Shanley C."/>
        </authorList>
    </citation>
    <scope>NUCLEOTIDE SEQUENCE [LARGE SCALE GENOMIC DNA]</scope>
    <source>
        <strain evidence="2 3">S00123</strain>
    </source>
</reference>
<dbReference type="EMBL" id="JACHKY010000001">
    <property type="protein sequence ID" value="MBB4796628.1"/>
    <property type="molecule type" value="Genomic_DNA"/>
</dbReference>
<evidence type="ECO:0000313" key="3">
    <source>
        <dbReference type="Proteomes" id="UP000539957"/>
    </source>
</evidence>
<gene>
    <name evidence="2" type="ORF">HNP32_000342</name>
</gene>
<proteinExistence type="predicted"/>
<dbReference type="AlphaFoldDB" id="A0A7W7ILN0"/>
<feature type="transmembrane region" description="Helical" evidence="1">
    <location>
        <begin position="36"/>
        <end position="58"/>
    </location>
</feature>